<dbReference type="InterPro" id="IPR035919">
    <property type="entry name" value="EAL_sf"/>
</dbReference>
<evidence type="ECO:0000259" key="1">
    <source>
        <dbReference type="PROSITE" id="PS50883"/>
    </source>
</evidence>
<accession>A0A2A2MFI1</accession>
<gene>
    <name evidence="2" type="ORF">CJD50_08215</name>
</gene>
<dbReference type="GO" id="GO:0071111">
    <property type="term" value="F:cyclic-guanylate-specific phosphodiesterase activity"/>
    <property type="evidence" value="ECO:0007669"/>
    <property type="project" value="InterPro"/>
</dbReference>
<dbReference type="OrthoDB" id="9804951at2"/>
<evidence type="ECO:0000313" key="3">
    <source>
        <dbReference type="Proteomes" id="UP000218796"/>
    </source>
</evidence>
<sequence>MNNKHYNVLGMPAPNVSPLELEIALQAALQSAFTEHEFYLDYQPQCNIKGTLLGAEALVRWHHPQQGILQPSDFLDSLERFGLMQTLNLWLIDQVCQLLQHLHQAVSSDLALSFNLPLAQLYTQGFIDQLAVYIERYAIPADKLVIELLGNNELFSDEIILAELERLRALGVGLSIDHFGENYQLLALLKDLPLTQIKIPGELIQALAKPEASQLVEHLILIAKALNMNIVAEHVETAEQFKQLEELGCPALQGFYLFSPMSEKKFLIVSKQLTEIRRSYTDVDKEAFCPIDNKR</sequence>
<keyword evidence="3" id="KW-1185">Reference proteome</keyword>
<protein>
    <submittedName>
        <fullName evidence="2">EAL domain-containing protein</fullName>
    </submittedName>
</protein>
<dbReference type="InterPro" id="IPR001633">
    <property type="entry name" value="EAL_dom"/>
</dbReference>
<dbReference type="PANTHER" id="PTHR33121:SF70">
    <property type="entry name" value="SIGNALING PROTEIN YKOW"/>
    <property type="match status" value="1"/>
</dbReference>
<comment type="caution">
    <text evidence="2">The sequence shown here is derived from an EMBL/GenBank/DDBJ whole genome shotgun (WGS) entry which is preliminary data.</text>
</comment>
<dbReference type="AlphaFoldDB" id="A0A2A2MFI1"/>
<dbReference type="PROSITE" id="PS50883">
    <property type="entry name" value="EAL"/>
    <property type="match status" value="1"/>
</dbReference>
<dbReference type="SMART" id="SM00052">
    <property type="entry name" value="EAL"/>
    <property type="match status" value="1"/>
</dbReference>
<dbReference type="InterPro" id="IPR050706">
    <property type="entry name" value="Cyclic-di-GMP_PDE-like"/>
</dbReference>
<dbReference type="EMBL" id="NQMS01000002">
    <property type="protein sequence ID" value="PAV97618.1"/>
    <property type="molecule type" value="Genomic_DNA"/>
</dbReference>
<dbReference type="Pfam" id="PF00563">
    <property type="entry name" value="EAL"/>
    <property type="match status" value="1"/>
</dbReference>
<dbReference type="KEGG" id="hpar:AL518_14265"/>
<dbReference type="RefSeq" id="WP_008813616.1">
    <property type="nucleotide sequence ID" value="NZ_CAURWF010000006.1"/>
</dbReference>
<dbReference type="SUPFAM" id="SSF141868">
    <property type="entry name" value="EAL domain-like"/>
    <property type="match status" value="1"/>
</dbReference>
<proteinExistence type="predicted"/>
<name>A0A2A2MFI1_9GAMM</name>
<dbReference type="PANTHER" id="PTHR33121">
    <property type="entry name" value="CYCLIC DI-GMP PHOSPHODIESTERASE PDEF"/>
    <property type="match status" value="1"/>
</dbReference>
<dbReference type="Proteomes" id="UP000218796">
    <property type="component" value="Unassembled WGS sequence"/>
</dbReference>
<dbReference type="CDD" id="cd01948">
    <property type="entry name" value="EAL"/>
    <property type="match status" value="1"/>
</dbReference>
<dbReference type="Gene3D" id="3.20.20.450">
    <property type="entry name" value="EAL domain"/>
    <property type="match status" value="1"/>
</dbReference>
<reference evidence="2 3" key="1">
    <citation type="submission" date="2017-08" db="EMBL/GenBank/DDBJ databases">
        <title>Draft Genome Sequence of Hafnia alvei CITHA-6 Isolated from Raw Bovine Milk.</title>
        <authorList>
            <person name="Culligan E.P."/>
            <person name="Mcsweeney A."/>
            <person name="O'Doherty C."/>
            <person name="Gleeson E."/>
            <person name="O'Riordan D."/>
            <person name="Sleator R.D."/>
        </authorList>
    </citation>
    <scope>NUCLEOTIDE SEQUENCE [LARGE SCALE GENOMIC DNA]</scope>
    <source>
        <strain evidence="2 3">CITHA-6</strain>
    </source>
</reference>
<evidence type="ECO:0000313" key="2">
    <source>
        <dbReference type="EMBL" id="PAV97618.1"/>
    </source>
</evidence>
<feature type="domain" description="EAL" evidence="1">
    <location>
        <begin position="22"/>
        <end position="274"/>
    </location>
</feature>
<organism evidence="2 3">
    <name type="scientific">Hafnia paralvei</name>
    <dbReference type="NCBI Taxonomy" id="546367"/>
    <lineage>
        <taxon>Bacteria</taxon>
        <taxon>Pseudomonadati</taxon>
        <taxon>Pseudomonadota</taxon>
        <taxon>Gammaproteobacteria</taxon>
        <taxon>Enterobacterales</taxon>
        <taxon>Hafniaceae</taxon>
        <taxon>Hafnia</taxon>
    </lineage>
</organism>